<dbReference type="GeneID" id="25370124"/>
<dbReference type="OrthoDB" id="449487at2759"/>
<dbReference type="Pfam" id="PF00107">
    <property type="entry name" value="ADH_zinc_N"/>
    <property type="match status" value="1"/>
</dbReference>
<dbReference type="Proteomes" id="UP000030641">
    <property type="component" value="Unassembled WGS sequence"/>
</dbReference>
<dbReference type="Gene3D" id="3.40.50.720">
    <property type="entry name" value="NAD(P)-binding Rossmann-like Domain"/>
    <property type="match status" value="1"/>
</dbReference>
<dbReference type="GO" id="GO:0016491">
    <property type="term" value="F:oxidoreductase activity"/>
    <property type="evidence" value="ECO:0007669"/>
    <property type="project" value="InterPro"/>
</dbReference>
<protein>
    <recommendedName>
        <fullName evidence="1">Enoyl reductase (ER) domain-containing protein</fullName>
    </recommendedName>
</protein>
<dbReference type="InterPro" id="IPR013154">
    <property type="entry name" value="ADH-like_N"/>
</dbReference>
<gene>
    <name evidence="2" type="ORF">AUEXF2481DRAFT_65663</name>
</gene>
<dbReference type="InterPro" id="IPR020843">
    <property type="entry name" value="ER"/>
</dbReference>
<accession>A0A074Z8T6</accession>
<dbReference type="SMART" id="SM00829">
    <property type="entry name" value="PKS_ER"/>
    <property type="match status" value="1"/>
</dbReference>
<evidence type="ECO:0000313" key="2">
    <source>
        <dbReference type="EMBL" id="KEQ95231.1"/>
    </source>
</evidence>
<dbReference type="InterPro" id="IPR013149">
    <property type="entry name" value="ADH-like_C"/>
</dbReference>
<proteinExistence type="predicted"/>
<dbReference type="FunFam" id="3.40.50.720:FF:000481">
    <property type="entry name" value="Alcohol dehydrogenase, variant"/>
    <property type="match status" value="1"/>
</dbReference>
<evidence type="ECO:0000259" key="1">
    <source>
        <dbReference type="SMART" id="SM00829"/>
    </source>
</evidence>
<dbReference type="InParanoid" id="A0A074Z8T6"/>
<dbReference type="InterPro" id="IPR052711">
    <property type="entry name" value="Zinc_ADH-like"/>
</dbReference>
<dbReference type="STRING" id="1043005.A0A074Z8T6"/>
<feature type="domain" description="Enoyl reductase (ER)" evidence="1">
    <location>
        <begin position="21"/>
        <end position="351"/>
    </location>
</feature>
<organism evidence="2 3">
    <name type="scientific">Aureobasidium subglaciale (strain EXF-2481)</name>
    <name type="common">Aureobasidium pullulans var. subglaciale</name>
    <dbReference type="NCBI Taxonomy" id="1043005"/>
    <lineage>
        <taxon>Eukaryota</taxon>
        <taxon>Fungi</taxon>
        <taxon>Dikarya</taxon>
        <taxon>Ascomycota</taxon>
        <taxon>Pezizomycotina</taxon>
        <taxon>Dothideomycetes</taxon>
        <taxon>Dothideomycetidae</taxon>
        <taxon>Dothideales</taxon>
        <taxon>Saccotheciaceae</taxon>
        <taxon>Aureobasidium</taxon>
    </lineage>
</organism>
<dbReference type="Gene3D" id="3.90.180.10">
    <property type="entry name" value="Medium-chain alcohol dehydrogenases, catalytic domain"/>
    <property type="match status" value="1"/>
</dbReference>
<dbReference type="SUPFAM" id="SSF50129">
    <property type="entry name" value="GroES-like"/>
    <property type="match status" value="1"/>
</dbReference>
<dbReference type="CDD" id="cd05188">
    <property type="entry name" value="MDR"/>
    <property type="match status" value="1"/>
</dbReference>
<dbReference type="InterPro" id="IPR036291">
    <property type="entry name" value="NAD(P)-bd_dom_sf"/>
</dbReference>
<dbReference type="SUPFAM" id="SSF51735">
    <property type="entry name" value="NAD(P)-binding Rossmann-fold domains"/>
    <property type="match status" value="1"/>
</dbReference>
<reference evidence="2 3" key="1">
    <citation type="journal article" date="2014" name="BMC Genomics">
        <title>Genome sequencing of four Aureobasidium pullulans varieties: biotechnological potential, stress tolerance, and description of new species.</title>
        <authorList>
            <person name="Gostin Ar C."/>
            <person name="Ohm R.A."/>
            <person name="Kogej T."/>
            <person name="Sonjak S."/>
            <person name="Turk M."/>
            <person name="Zajc J."/>
            <person name="Zalar P."/>
            <person name="Grube M."/>
            <person name="Sun H."/>
            <person name="Han J."/>
            <person name="Sharma A."/>
            <person name="Chiniquy J."/>
            <person name="Ngan C.Y."/>
            <person name="Lipzen A."/>
            <person name="Barry K."/>
            <person name="Grigoriev I.V."/>
            <person name="Gunde-Cimerman N."/>
        </authorList>
    </citation>
    <scope>NUCLEOTIDE SEQUENCE [LARGE SCALE GENOMIC DNA]</scope>
    <source>
        <strain evidence="2 3">EXF-2481</strain>
    </source>
</reference>
<dbReference type="Pfam" id="PF08240">
    <property type="entry name" value="ADH_N"/>
    <property type="match status" value="1"/>
</dbReference>
<dbReference type="PANTHER" id="PTHR45033:SF3">
    <property type="entry name" value="DEHYDROGENASE, PUTATIVE (AFU_ORTHOLOGUE AFUA_2G13270)-RELATED"/>
    <property type="match status" value="1"/>
</dbReference>
<dbReference type="AlphaFoldDB" id="A0A074Z8T6"/>
<keyword evidence="3" id="KW-1185">Reference proteome</keyword>
<dbReference type="HOGENOM" id="CLU_026673_3_4_1"/>
<name>A0A074Z8T6_AURSE</name>
<evidence type="ECO:0000313" key="3">
    <source>
        <dbReference type="Proteomes" id="UP000030641"/>
    </source>
</evidence>
<dbReference type="OMA" id="CGSAITY"/>
<dbReference type="InterPro" id="IPR011032">
    <property type="entry name" value="GroES-like_sf"/>
</dbReference>
<dbReference type="RefSeq" id="XP_013343927.1">
    <property type="nucleotide sequence ID" value="XM_013488473.1"/>
</dbReference>
<sequence>MPHIITLKERRGKPGYVYYPLQLSLVPKPSPTHKQLLIRIQAAALNHRDLFIRQHLYPDISFKAPLLCDGAGIVEEMGPDCTSDVLGQNVILTPCRGWKTNPHGPEDWSNFSTIGGVGPDHTLGTAQTYVLVNEDEVEVSPPHLSAAESACLPAAGLTAWRALVVKSGNAEPGRNLLITGIGGGVALQILQFAVAMGSNVYVTSSSQDKIDKAKQLGALGGVIYKDEDWNKQLEMMLPSSRPYIDAVIDGAGGDIVVRSVPILKPGGVISSYGMTIAPVMDWPMQAVLKNIELKGSTLGSRAEFTNMVNFVKEKQIKPVISKIVKGLENLEAIEGLFQELKTSKQFGKLVVEV</sequence>
<dbReference type="EMBL" id="KL584759">
    <property type="protein sequence ID" value="KEQ95231.1"/>
    <property type="molecule type" value="Genomic_DNA"/>
</dbReference>
<dbReference type="PANTHER" id="PTHR45033">
    <property type="match status" value="1"/>
</dbReference>